<keyword evidence="2" id="KW-1185">Reference proteome</keyword>
<dbReference type="Proteomes" id="UP000278627">
    <property type="component" value="Unassembled WGS sequence"/>
</dbReference>
<reference evidence="3" key="1">
    <citation type="submission" date="2017-02" db="UniProtKB">
        <authorList>
            <consortium name="WormBaseParasite"/>
        </authorList>
    </citation>
    <scope>IDENTIFICATION</scope>
</reference>
<dbReference type="AlphaFoldDB" id="A0A0N4TV11"/>
<protein>
    <submittedName>
        <fullName evidence="1 3">Uncharacterized protein</fullName>
    </submittedName>
</protein>
<reference evidence="1 2" key="2">
    <citation type="submission" date="2018-11" db="EMBL/GenBank/DDBJ databases">
        <authorList>
            <consortium name="Pathogen Informatics"/>
        </authorList>
    </citation>
    <scope>NUCLEOTIDE SEQUENCE [LARGE SCALE GENOMIC DNA]</scope>
</reference>
<evidence type="ECO:0000313" key="1">
    <source>
        <dbReference type="EMBL" id="VDN93807.1"/>
    </source>
</evidence>
<organism evidence="3">
    <name type="scientific">Brugia pahangi</name>
    <name type="common">Filarial nematode worm</name>
    <dbReference type="NCBI Taxonomy" id="6280"/>
    <lineage>
        <taxon>Eukaryota</taxon>
        <taxon>Metazoa</taxon>
        <taxon>Ecdysozoa</taxon>
        <taxon>Nematoda</taxon>
        <taxon>Chromadorea</taxon>
        <taxon>Rhabditida</taxon>
        <taxon>Spirurina</taxon>
        <taxon>Spiruromorpha</taxon>
        <taxon>Filarioidea</taxon>
        <taxon>Onchocercidae</taxon>
        <taxon>Brugia</taxon>
    </lineage>
</organism>
<proteinExistence type="predicted"/>
<gene>
    <name evidence="1" type="ORF">BPAG_LOCUS12621</name>
</gene>
<name>A0A0N4TV11_BRUPA</name>
<evidence type="ECO:0000313" key="3">
    <source>
        <dbReference type="WBParaSite" id="BPAG_0001265901-mRNA-1"/>
    </source>
</evidence>
<evidence type="ECO:0000313" key="2">
    <source>
        <dbReference type="Proteomes" id="UP000278627"/>
    </source>
</evidence>
<sequence>MWKKEESEWSEPVVLHAAGKKQMNNLGMAFEELVKNIAESRSISGADLDEKGRGAGCAGMDVHADRILDSVCGSVSVCSVNQLLSSSPLIYFLTGGVMR</sequence>
<dbReference type="EMBL" id="UZAD01013308">
    <property type="protein sequence ID" value="VDN93807.1"/>
    <property type="molecule type" value="Genomic_DNA"/>
</dbReference>
<dbReference type="WBParaSite" id="BPAG_0001265901-mRNA-1">
    <property type="protein sequence ID" value="BPAG_0001265901-mRNA-1"/>
    <property type="gene ID" value="BPAG_0001265901"/>
</dbReference>
<accession>A0A0N4TV11</accession>